<evidence type="ECO:0000313" key="2">
    <source>
        <dbReference type="Proteomes" id="UP001177943"/>
    </source>
</evidence>
<name>A0AA95I8U1_9BACL</name>
<dbReference type="RefSeq" id="WP_283926911.1">
    <property type="nucleotide sequence ID" value="NZ_CP126084.1"/>
</dbReference>
<protein>
    <submittedName>
        <fullName evidence="1">Uncharacterized protein</fullName>
    </submittedName>
</protein>
<gene>
    <name evidence="1" type="ORF">QNH46_03295</name>
</gene>
<evidence type="ECO:0000313" key="1">
    <source>
        <dbReference type="EMBL" id="WHX49723.1"/>
    </source>
</evidence>
<dbReference type="Proteomes" id="UP001177943">
    <property type="component" value="Chromosome"/>
</dbReference>
<dbReference type="KEGG" id="pwn:QNH46_03295"/>
<sequence>MLLSFFLLTLLLGCENDNRANYENLNTSNSYIDSNIPIKESSKFKTQFLNTEFSNIITLDSVNKDGTLRAQTNTDFGELIVVANGKEEVGHLNAPSVAGLEGDLTFQGNYTVINIIDGKKHEVMELKEITFIQQSDRVVNFDKVSFNDADVYFLTPQYTSGHGLNAYAIAVNKSNGEAISLKFIKNDTTTDTLNYANDQLPVNENEFLKVVPGISAGTSEENADITFYKLDLTNKYFIAE</sequence>
<accession>A0AA95I8U1</accession>
<dbReference type="EMBL" id="CP126084">
    <property type="protein sequence ID" value="WHX49723.1"/>
    <property type="molecule type" value="Genomic_DNA"/>
</dbReference>
<organism evidence="1 2">
    <name type="scientific">Paenibacillus woosongensis</name>
    <dbReference type="NCBI Taxonomy" id="307580"/>
    <lineage>
        <taxon>Bacteria</taxon>
        <taxon>Bacillati</taxon>
        <taxon>Bacillota</taxon>
        <taxon>Bacilli</taxon>
        <taxon>Bacillales</taxon>
        <taxon>Paenibacillaceae</taxon>
        <taxon>Paenibacillus</taxon>
    </lineage>
</organism>
<dbReference type="AlphaFoldDB" id="A0AA95I8U1"/>
<reference evidence="1" key="1">
    <citation type="submission" date="2023-05" db="EMBL/GenBank/DDBJ databases">
        <title>Comparative genomics of Bacillaceae isolates and their secondary metabolite potential.</title>
        <authorList>
            <person name="Song L."/>
            <person name="Nielsen L.J."/>
            <person name="Mohite O."/>
            <person name="Xu X."/>
            <person name="Weber T."/>
            <person name="Kovacs A.T."/>
        </authorList>
    </citation>
    <scope>NUCLEOTIDE SEQUENCE</scope>
    <source>
        <strain evidence="1">B2_4</strain>
    </source>
</reference>
<proteinExistence type="predicted"/>